<comment type="caution">
    <text evidence="2">The sequence shown here is derived from an EMBL/GenBank/DDBJ whole genome shotgun (WGS) entry which is preliminary data.</text>
</comment>
<evidence type="ECO:0000313" key="3">
    <source>
        <dbReference type="Proteomes" id="UP000784294"/>
    </source>
</evidence>
<proteinExistence type="predicted"/>
<reference evidence="2" key="1">
    <citation type="submission" date="2018-11" db="EMBL/GenBank/DDBJ databases">
        <authorList>
            <consortium name="Pathogen Informatics"/>
        </authorList>
    </citation>
    <scope>NUCLEOTIDE SEQUENCE</scope>
</reference>
<dbReference type="Proteomes" id="UP000784294">
    <property type="component" value="Unassembled WGS sequence"/>
</dbReference>
<feature type="region of interest" description="Disordered" evidence="1">
    <location>
        <begin position="1"/>
        <end position="27"/>
    </location>
</feature>
<feature type="region of interest" description="Disordered" evidence="1">
    <location>
        <begin position="60"/>
        <end position="80"/>
    </location>
</feature>
<dbReference type="AlphaFoldDB" id="A0A448XJT7"/>
<dbReference type="EMBL" id="CAAALY010257802">
    <property type="protein sequence ID" value="VEL38393.1"/>
    <property type="molecule type" value="Genomic_DNA"/>
</dbReference>
<accession>A0A448XJT7</accession>
<feature type="compositionally biased region" description="Polar residues" evidence="1">
    <location>
        <begin position="63"/>
        <end position="80"/>
    </location>
</feature>
<organism evidence="2 3">
    <name type="scientific">Protopolystoma xenopodis</name>
    <dbReference type="NCBI Taxonomy" id="117903"/>
    <lineage>
        <taxon>Eukaryota</taxon>
        <taxon>Metazoa</taxon>
        <taxon>Spiralia</taxon>
        <taxon>Lophotrochozoa</taxon>
        <taxon>Platyhelminthes</taxon>
        <taxon>Monogenea</taxon>
        <taxon>Polyopisthocotylea</taxon>
        <taxon>Polystomatidea</taxon>
        <taxon>Polystomatidae</taxon>
        <taxon>Protopolystoma</taxon>
    </lineage>
</organism>
<sequence>MERKDWLHMGKTPIMEDQGGCGNPLPKKPYEQEIGRGKSQLYFRVLPEQTWRFSESIKKKTLGSRTTVQQQEETSPKSGS</sequence>
<gene>
    <name evidence="2" type="ORF">PXEA_LOCUS31833</name>
</gene>
<keyword evidence="3" id="KW-1185">Reference proteome</keyword>
<protein>
    <submittedName>
        <fullName evidence="2">Uncharacterized protein</fullName>
    </submittedName>
</protein>
<name>A0A448XJT7_9PLAT</name>
<evidence type="ECO:0000313" key="2">
    <source>
        <dbReference type="EMBL" id="VEL38393.1"/>
    </source>
</evidence>
<evidence type="ECO:0000256" key="1">
    <source>
        <dbReference type="SAM" id="MobiDB-lite"/>
    </source>
</evidence>